<dbReference type="RefSeq" id="WP_284230047.1">
    <property type="nucleotide sequence ID" value="NZ_BSUL01000001.1"/>
</dbReference>
<evidence type="ECO:0000313" key="4">
    <source>
        <dbReference type="EMBL" id="GMA27443.1"/>
    </source>
</evidence>
<dbReference type="Gene3D" id="3.20.20.80">
    <property type="entry name" value="Glycosidases"/>
    <property type="match status" value="1"/>
</dbReference>
<dbReference type="Pfam" id="PF01301">
    <property type="entry name" value="Glyco_hydro_35"/>
    <property type="match status" value="1"/>
</dbReference>
<keyword evidence="5" id="KW-1185">Reference proteome</keyword>
<sequence length="742" mass="79509">MTLSLDLRDWAADEAPAPASGPHDRVAVTNRRMLLDGRSWIPVSGEIHYSRVPRSEWRERLLLMRSGGIDVIAAYLFWNHHEQPDGSLSFDDRLDVAAFVRLCAELDLFVVLRIGPWAHGESRNGGFPDRVQRAAVVHRTDDPAYLELVRPWYTAIGEQLGGLCGPSSNVIGVQIENELYDQPGHLATLKRMAIEAGLAAPLFTATAWGGAQLPAGELLPLYSGYGDGFWAEAGAPWDETFRSHFLFSDEWDDPGVGADVRGGTGVAAERDTAFPPATCELGGGMASTYHRRIVPSGADIAAVANAKLGSGSAWQGFYMVAGGANPPGTELQESHATGYPNDLPRYDYGFQAAIGASGELGAAHAPLRGQHAFLRAFAEQLAATPTSWPAVLPSGIDDAATLRWAHRGGFVFVNRHQPHVPLPPLHGVRLRVGDRTLPHEPITIPTGTIARWPVGLDLGGSVLRYATASALTVLGDGALVLVADEAVPVEFAVDPVVVVEGDVRRIAPGVYRVDVETAASVRVGDDSLVLLPVRDADRLWVLETPSGRELLRSASPLWHDGDRLVARSGAAPVVERWSVGGWERLAAEGAPGAHPPRPVEAQRVSDALPPLTGYGTSQGRASAPSADVVVERAAELQLTGLGAAQPGVRRLLTLHWAGDVGHLEVDGVLVADRFWDGGAWTLDLDALGVGDEATLRILPLHPDAEIWLEAAAFDRRRSAREPEAVLDGASLERVAAWTLTRR</sequence>
<dbReference type="EMBL" id="BSUL01000001">
    <property type="protein sequence ID" value="GMA27443.1"/>
    <property type="molecule type" value="Genomic_DNA"/>
</dbReference>
<dbReference type="Proteomes" id="UP001157160">
    <property type="component" value="Unassembled WGS sequence"/>
</dbReference>
<dbReference type="GO" id="GO:0004553">
    <property type="term" value="F:hydrolase activity, hydrolyzing O-glycosyl compounds"/>
    <property type="evidence" value="ECO:0007669"/>
    <property type="project" value="InterPro"/>
</dbReference>
<name>A0AA37UE60_9MICO</name>
<dbReference type="InterPro" id="IPR017853">
    <property type="entry name" value="GH"/>
</dbReference>
<evidence type="ECO:0000256" key="1">
    <source>
        <dbReference type="ARBA" id="ARBA00009809"/>
    </source>
</evidence>
<comment type="caution">
    <text evidence="4">The sequence shown here is derived from an EMBL/GenBank/DDBJ whole genome shotgun (WGS) entry which is preliminary data.</text>
</comment>
<dbReference type="SUPFAM" id="SSF51445">
    <property type="entry name" value="(Trans)glycosidases"/>
    <property type="match status" value="1"/>
</dbReference>
<dbReference type="GO" id="GO:0005975">
    <property type="term" value="P:carbohydrate metabolic process"/>
    <property type="evidence" value="ECO:0007669"/>
    <property type="project" value="InterPro"/>
</dbReference>
<reference evidence="4 5" key="1">
    <citation type="journal article" date="2014" name="Int. J. Syst. Evol. Microbiol.">
        <title>Complete genome sequence of Corynebacterium casei LMG S-19264T (=DSM 44701T), isolated from a smear-ripened cheese.</title>
        <authorList>
            <consortium name="US DOE Joint Genome Institute (JGI-PGF)"/>
            <person name="Walter F."/>
            <person name="Albersmeier A."/>
            <person name="Kalinowski J."/>
            <person name="Ruckert C."/>
        </authorList>
    </citation>
    <scope>NUCLEOTIDE SEQUENCE [LARGE SCALE GENOMIC DNA]</scope>
    <source>
        <strain evidence="4 5">NBRC 112289</strain>
    </source>
</reference>
<gene>
    <name evidence="4" type="ORF">GCM10025874_06960</name>
</gene>
<accession>A0AA37UE60</accession>
<organism evidence="4 5">
    <name type="scientific">Arenivirga flava</name>
    <dbReference type="NCBI Taxonomy" id="1930060"/>
    <lineage>
        <taxon>Bacteria</taxon>
        <taxon>Bacillati</taxon>
        <taxon>Actinomycetota</taxon>
        <taxon>Actinomycetes</taxon>
        <taxon>Micrococcales</taxon>
        <taxon>Microbacteriaceae</taxon>
        <taxon>Arenivirga</taxon>
    </lineage>
</organism>
<evidence type="ECO:0000256" key="2">
    <source>
        <dbReference type="RuleBase" id="RU003679"/>
    </source>
</evidence>
<dbReference type="InterPro" id="IPR031330">
    <property type="entry name" value="Gly_Hdrlase_35_cat"/>
</dbReference>
<dbReference type="InterPro" id="IPR001944">
    <property type="entry name" value="Glycoside_Hdrlase_35"/>
</dbReference>
<dbReference type="PRINTS" id="PR00742">
    <property type="entry name" value="GLHYDRLASE35"/>
</dbReference>
<comment type="similarity">
    <text evidence="1 2">Belongs to the glycosyl hydrolase 35 family.</text>
</comment>
<protein>
    <recommendedName>
        <fullName evidence="3">Glycoside hydrolase 35 catalytic domain-containing protein</fullName>
    </recommendedName>
</protein>
<feature type="domain" description="Glycoside hydrolase 35 catalytic" evidence="3">
    <location>
        <begin position="33"/>
        <end position="364"/>
    </location>
</feature>
<evidence type="ECO:0000259" key="3">
    <source>
        <dbReference type="Pfam" id="PF01301"/>
    </source>
</evidence>
<dbReference type="PANTHER" id="PTHR23421">
    <property type="entry name" value="BETA-GALACTOSIDASE RELATED"/>
    <property type="match status" value="1"/>
</dbReference>
<proteinExistence type="inferred from homology"/>
<dbReference type="AlphaFoldDB" id="A0AA37UE60"/>
<evidence type="ECO:0000313" key="5">
    <source>
        <dbReference type="Proteomes" id="UP001157160"/>
    </source>
</evidence>